<reference evidence="5" key="1">
    <citation type="journal article" date="2019" name="Int. J. Syst. Evol. Microbiol.">
        <title>The Global Catalogue of Microorganisms (GCM) 10K type strain sequencing project: providing services to taxonomists for standard genome sequencing and annotation.</title>
        <authorList>
            <consortium name="The Broad Institute Genomics Platform"/>
            <consortium name="The Broad Institute Genome Sequencing Center for Infectious Disease"/>
            <person name="Wu L."/>
            <person name="Ma J."/>
        </authorList>
    </citation>
    <scope>NUCLEOTIDE SEQUENCE [LARGE SCALE GENOMIC DNA]</scope>
    <source>
        <strain evidence="5">JCM 16601</strain>
    </source>
</reference>
<evidence type="ECO:0000256" key="2">
    <source>
        <dbReference type="ARBA" id="ARBA00023043"/>
    </source>
</evidence>
<dbReference type="Proteomes" id="UP001500742">
    <property type="component" value="Unassembled WGS sequence"/>
</dbReference>
<keyword evidence="1" id="KW-0677">Repeat</keyword>
<organism evidence="4 5">
    <name type="scientific">Mucilaginibacter dorajii</name>
    <dbReference type="NCBI Taxonomy" id="692994"/>
    <lineage>
        <taxon>Bacteria</taxon>
        <taxon>Pseudomonadati</taxon>
        <taxon>Bacteroidota</taxon>
        <taxon>Sphingobacteriia</taxon>
        <taxon>Sphingobacteriales</taxon>
        <taxon>Sphingobacteriaceae</taxon>
        <taxon>Mucilaginibacter</taxon>
    </lineage>
</organism>
<comment type="caution">
    <text evidence="4">The sequence shown here is derived from an EMBL/GenBank/DDBJ whole genome shotgun (WGS) entry which is preliminary data.</text>
</comment>
<name>A0ABP7P6B1_9SPHI</name>
<dbReference type="RefSeq" id="WP_259090925.1">
    <property type="nucleotide sequence ID" value="NZ_BAAAZC010000004.1"/>
</dbReference>
<feature type="repeat" description="ANK" evidence="3">
    <location>
        <begin position="217"/>
        <end position="249"/>
    </location>
</feature>
<dbReference type="Gene3D" id="1.25.40.20">
    <property type="entry name" value="Ankyrin repeat-containing domain"/>
    <property type="match status" value="1"/>
</dbReference>
<evidence type="ECO:0008006" key="6">
    <source>
        <dbReference type="Google" id="ProtNLM"/>
    </source>
</evidence>
<evidence type="ECO:0000256" key="1">
    <source>
        <dbReference type="ARBA" id="ARBA00022737"/>
    </source>
</evidence>
<proteinExistence type="predicted"/>
<dbReference type="InterPro" id="IPR002110">
    <property type="entry name" value="Ankyrin_rpt"/>
</dbReference>
<evidence type="ECO:0000313" key="4">
    <source>
        <dbReference type="EMBL" id="GAA3960401.1"/>
    </source>
</evidence>
<dbReference type="SUPFAM" id="SSF48403">
    <property type="entry name" value="Ankyrin repeat"/>
    <property type="match status" value="1"/>
</dbReference>
<dbReference type="PROSITE" id="PS50088">
    <property type="entry name" value="ANK_REPEAT"/>
    <property type="match status" value="1"/>
</dbReference>
<dbReference type="Pfam" id="PF12796">
    <property type="entry name" value="Ank_2"/>
    <property type="match status" value="1"/>
</dbReference>
<evidence type="ECO:0000256" key="3">
    <source>
        <dbReference type="PROSITE-ProRule" id="PRU00023"/>
    </source>
</evidence>
<dbReference type="InterPro" id="IPR036770">
    <property type="entry name" value="Ankyrin_rpt-contain_sf"/>
</dbReference>
<keyword evidence="5" id="KW-1185">Reference proteome</keyword>
<dbReference type="EMBL" id="BAAAZC010000004">
    <property type="protein sequence ID" value="GAA3960401.1"/>
    <property type="molecule type" value="Genomic_DNA"/>
</dbReference>
<protein>
    <recommendedName>
        <fullName evidence="6">Ankyrin repeat domain-containing protein</fullName>
    </recommendedName>
</protein>
<evidence type="ECO:0000313" key="5">
    <source>
        <dbReference type="Proteomes" id="UP001500742"/>
    </source>
</evidence>
<dbReference type="PANTHER" id="PTHR24198">
    <property type="entry name" value="ANKYRIN REPEAT AND PROTEIN KINASE DOMAIN-CONTAINING PROTEIN"/>
    <property type="match status" value="1"/>
</dbReference>
<keyword evidence="2 3" id="KW-0040">ANK repeat</keyword>
<dbReference type="PANTHER" id="PTHR24198:SF194">
    <property type="entry name" value="INVERSIN-A"/>
    <property type="match status" value="1"/>
</dbReference>
<dbReference type="PROSITE" id="PS50297">
    <property type="entry name" value="ANK_REP_REGION"/>
    <property type="match status" value="1"/>
</dbReference>
<accession>A0ABP7P6B1</accession>
<gene>
    <name evidence="4" type="ORF">GCM10022210_05150</name>
</gene>
<sequence length="286" mass="30740">MNNTDITDPLFLQAVEAIDSGDIVLLEELLTHNKRLVRERLDYPEPGYFQNPYLIWFVADNPIRVEKLAANIIDITQLLILFVKNEAADTAQYQIDYALGLVATGRIPKECGVQIAMMDALIGAGATPAGGLGALAHGNVEAAAHLIKRGGKLTLAAAVGLDLMEDVKMMTATAGKHELLVALTTAAFYGKPDIIAYLLSIGAPVNGYPENKEGFHSHATPLHQAVSSGSLAAVKLLVEAGARLDVPDKVYGGTPLGWAQYMQNDESPDEETRQGYAVIADYLKDK</sequence>
<dbReference type="SMART" id="SM00248">
    <property type="entry name" value="ANK"/>
    <property type="match status" value="2"/>
</dbReference>